<sequence length="35" mass="3971">MAPAITMDGTLTTWRFRRLEFTLSAPRRISRSSSG</sequence>
<proteinExistence type="predicted"/>
<name>A0A3P6CBR5_BRACM</name>
<dbReference type="AlphaFoldDB" id="A0A3P6CBR5"/>
<organism evidence="1">
    <name type="scientific">Brassica campestris</name>
    <name type="common">Field mustard</name>
    <dbReference type="NCBI Taxonomy" id="3711"/>
    <lineage>
        <taxon>Eukaryota</taxon>
        <taxon>Viridiplantae</taxon>
        <taxon>Streptophyta</taxon>
        <taxon>Embryophyta</taxon>
        <taxon>Tracheophyta</taxon>
        <taxon>Spermatophyta</taxon>
        <taxon>Magnoliopsida</taxon>
        <taxon>eudicotyledons</taxon>
        <taxon>Gunneridae</taxon>
        <taxon>Pentapetalae</taxon>
        <taxon>rosids</taxon>
        <taxon>malvids</taxon>
        <taxon>Brassicales</taxon>
        <taxon>Brassicaceae</taxon>
        <taxon>Brassiceae</taxon>
        <taxon>Brassica</taxon>
    </lineage>
</organism>
<evidence type="ECO:0000313" key="1">
    <source>
        <dbReference type="EMBL" id="VDD05932.1"/>
    </source>
</evidence>
<protein>
    <submittedName>
        <fullName evidence="1">Uncharacterized protein</fullName>
    </submittedName>
</protein>
<gene>
    <name evidence="1" type="ORF">BRAA08T34296Z</name>
</gene>
<reference evidence="1" key="1">
    <citation type="submission" date="2018-11" db="EMBL/GenBank/DDBJ databases">
        <authorList>
            <consortium name="Genoscope - CEA"/>
            <person name="William W."/>
        </authorList>
    </citation>
    <scope>NUCLEOTIDE SEQUENCE</scope>
</reference>
<dbReference type="EMBL" id="LR031575">
    <property type="protein sequence ID" value="VDD05932.1"/>
    <property type="molecule type" value="Genomic_DNA"/>
</dbReference>
<accession>A0A3P6CBR5</accession>